<dbReference type="EMBL" id="LR134476">
    <property type="protein sequence ID" value="VEI13535.1"/>
    <property type="molecule type" value="Genomic_DNA"/>
</dbReference>
<feature type="transmembrane region" description="Helical" evidence="1">
    <location>
        <begin position="48"/>
        <end position="69"/>
    </location>
</feature>
<gene>
    <name evidence="3" type="ORF">NCTC13354_01251</name>
</gene>
<keyword evidence="1" id="KW-1133">Transmembrane helix</keyword>
<dbReference type="Pfam" id="PF14019">
    <property type="entry name" value="DUF4235"/>
    <property type="match status" value="1"/>
</dbReference>
<evidence type="ECO:0000256" key="2">
    <source>
        <dbReference type="SAM" id="SignalP"/>
    </source>
</evidence>
<keyword evidence="2" id="KW-0732">Signal</keyword>
<dbReference type="Proteomes" id="UP000269542">
    <property type="component" value="Chromosome"/>
</dbReference>
<accession>A0A448PF15</accession>
<keyword evidence="1" id="KW-0812">Transmembrane</keyword>
<reference evidence="3 4" key="1">
    <citation type="submission" date="2018-12" db="EMBL/GenBank/DDBJ databases">
        <authorList>
            <consortium name="Pathogen Informatics"/>
        </authorList>
    </citation>
    <scope>NUCLEOTIDE SEQUENCE [LARGE SCALE GENOMIC DNA]</scope>
    <source>
        <strain evidence="3 4">NCTC13354</strain>
    </source>
</reference>
<organism evidence="3 4">
    <name type="scientific">Trueperella bialowiezensis</name>
    <dbReference type="NCBI Taxonomy" id="312285"/>
    <lineage>
        <taxon>Bacteria</taxon>
        <taxon>Bacillati</taxon>
        <taxon>Actinomycetota</taxon>
        <taxon>Actinomycetes</taxon>
        <taxon>Actinomycetales</taxon>
        <taxon>Actinomycetaceae</taxon>
        <taxon>Trueperella</taxon>
    </lineage>
</organism>
<protein>
    <recommendedName>
        <fullName evidence="5">DUF4235 domain-containing protein</fullName>
    </recommendedName>
</protein>
<evidence type="ECO:0000256" key="1">
    <source>
        <dbReference type="SAM" id="Phobius"/>
    </source>
</evidence>
<evidence type="ECO:0008006" key="5">
    <source>
        <dbReference type="Google" id="ProtNLM"/>
    </source>
</evidence>
<name>A0A448PF15_9ACTO</name>
<dbReference type="RefSeq" id="WP_164712404.1">
    <property type="nucleotide sequence ID" value="NZ_LR134476.1"/>
</dbReference>
<feature type="chain" id="PRO_5039113467" description="DUF4235 domain-containing protein" evidence="2">
    <location>
        <begin position="25"/>
        <end position="81"/>
    </location>
</feature>
<feature type="signal peptide" evidence="2">
    <location>
        <begin position="1"/>
        <end position="24"/>
    </location>
</feature>
<sequence length="81" mass="8742">MNIGWKLMSAGISAAAGAAANAIASQVWEKGLHKQTPKDDDDMLDLPLKEVVLFTLVTTLVHTTITTFVKRKAANWYGAKA</sequence>
<evidence type="ECO:0000313" key="4">
    <source>
        <dbReference type="Proteomes" id="UP000269542"/>
    </source>
</evidence>
<dbReference type="InterPro" id="IPR025329">
    <property type="entry name" value="DUF4235"/>
</dbReference>
<proteinExistence type="predicted"/>
<dbReference type="AlphaFoldDB" id="A0A448PF15"/>
<keyword evidence="1" id="KW-0472">Membrane</keyword>
<dbReference type="KEGG" id="tbw:NCTC13354_01251"/>
<keyword evidence="4" id="KW-1185">Reference proteome</keyword>
<evidence type="ECO:0000313" key="3">
    <source>
        <dbReference type="EMBL" id="VEI13535.1"/>
    </source>
</evidence>